<evidence type="ECO:0008006" key="5">
    <source>
        <dbReference type="Google" id="ProtNLM"/>
    </source>
</evidence>
<feature type="chain" id="PRO_5046147531" description="Lipoprotein" evidence="2">
    <location>
        <begin position="26"/>
        <end position="179"/>
    </location>
</feature>
<keyword evidence="2" id="KW-0732">Signal</keyword>
<dbReference type="Pfam" id="PF13798">
    <property type="entry name" value="PCYCGC"/>
    <property type="match status" value="1"/>
</dbReference>
<organism evidence="3 4">
    <name type="scientific">Paenibacillus gallinarum</name>
    <dbReference type="NCBI Taxonomy" id="2762232"/>
    <lineage>
        <taxon>Bacteria</taxon>
        <taxon>Bacillati</taxon>
        <taxon>Bacillota</taxon>
        <taxon>Bacilli</taxon>
        <taxon>Bacillales</taxon>
        <taxon>Paenibacillaceae</taxon>
        <taxon>Paenibacillus</taxon>
    </lineage>
</organism>
<evidence type="ECO:0000313" key="4">
    <source>
        <dbReference type="Proteomes" id="UP000608071"/>
    </source>
</evidence>
<keyword evidence="4" id="KW-1185">Reference proteome</keyword>
<feature type="signal peptide" evidence="2">
    <location>
        <begin position="1"/>
        <end position="25"/>
    </location>
</feature>
<dbReference type="InterPro" id="IPR025673">
    <property type="entry name" value="PCYCGC"/>
</dbReference>
<dbReference type="RefSeq" id="WP_191798710.1">
    <property type="nucleotide sequence ID" value="NZ_JACSQL010000002.1"/>
</dbReference>
<sequence>MKHKAWLSGVMVLSVLLSGCGNGEAGTKTVSTTQNTNVDSNQEHSGHHHSVSANGDIQERTDSQKDLPAFLDGQSEEMRNIYLLSAQYADVLEFIPCYCGCGESAGHKSNLNCFIKEIEEDGAVVWDDHGTRCNVCLDIAVSSAKMAHEGSSLLEIREAMEATYKEGYAKPTPTSIPEV</sequence>
<comment type="caution">
    <text evidence="3">The sequence shown here is derived from an EMBL/GenBank/DDBJ whole genome shotgun (WGS) entry which is preliminary data.</text>
</comment>
<gene>
    <name evidence="3" type="ORF">H9647_05125</name>
</gene>
<name>A0ABR8SVA9_9BACL</name>
<proteinExistence type="predicted"/>
<dbReference type="PROSITE" id="PS51257">
    <property type="entry name" value="PROKAR_LIPOPROTEIN"/>
    <property type="match status" value="1"/>
</dbReference>
<feature type="region of interest" description="Disordered" evidence="1">
    <location>
        <begin position="28"/>
        <end position="58"/>
    </location>
</feature>
<dbReference type="EMBL" id="JACSQL010000002">
    <property type="protein sequence ID" value="MBD7967434.1"/>
    <property type="molecule type" value="Genomic_DNA"/>
</dbReference>
<reference evidence="3 4" key="1">
    <citation type="submission" date="2020-08" db="EMBL/GenBank/DDBJ databases">
        <title>A Genomic Blueprint of the Chicken Gut Microbiome.</title>
        <authorList>
            <person name="Gilroy R."/>
            <person name="Ravi A."/>
            <person name="Getino M."/>
            <person name="Pursley I."/>
            <person name="Horton D.L."/>
            <person name="Alikhan N.-F."/>
            <person name="Baker D."/>
            <person name="Gharbi K."/>
            <person name="Hall N."/>
            <person name="Watson M."/>
            <person name="Adriaenssens E.M."/>
            <person name="Foster-Nyarko E."/>
            <person name="Jarju S."/>
            <person name="Secka A."/>
            <person name="Antonio M."/>
            <person name="Oren A."/>
            <person name="Chaudhuri R."/>
            <person name="La Ragione R.M."/>
            <person name="Hildebrand F."/>
            <person name="Pallen M.J."/>
        </authorList>
    </citation>
    <scope>NUCLEOTIDE SEQUENCE [LARGE SCALE GENOMIC DNA]</scope>
    <source>
        <strain evidence="3 4">Sa2BVA9</strain>
    </source>
</reference>
<evidence type="ECO:0000313" key="3">
    <source>
        <dbReference type="EMBL" id="MBD7967434.1"/>
    </source>
</evidence>
<accession>A0ABR8SVA9</accession>
<evidence type="ECO:0000256" key="1">
    <source>
        <dbReference type="SAM" id="MobiDB-lite"/>
    </source>
</evidence>
<feature type="compositionally biased region" description="Polar residues" evidence="1">
    <location>
        <begin position="28"/>
        <end position="40"/>
    </location>
</feature>
<dbReference type="Proteomes" id="UP000608071">
    <property type="component" value="Unassembled WGS sequence"/>
</dbReference>
<protein>
    <recommendedName>
        <fullName evidence="5">Lipoprotein</fullName>
    </recommendedName>
</protein>
<evidence type="ECO:0000256" key="2">
    <source>
        <dbReference type="SAM" id="SignalP"/>
    </source>
</evidence>